<dbReference type="Pfam" id="PF13527">
    <property type="entry name" value="Acetyltransf_9"/>
    <property type="match status" value="1"/>
</dbReference>
<dbReference type="InterPro" id="IPR051554">
    <property type="entry name" value="Acetyltransferase_Eis"/>
</dbReference>
<name>A0ABW1FCF5_9ACTN</name>
<dbReference type="EMBL" id="JBHSPW010000002">
    <property type="protein sequence ID" value="MFC5892141.1"/>
    <property type="molecule type" value="Genomic_DNA"/>
</dbReference>
<dbReference type="Gene3D" id="3.40.630.30">
    <property type="match status" value="1"/>
</dbReference>
<dbReference type="InterPro" id="IPR016181">
    <property type="entry name" value="Acyl_CoA_acyltransferase"/>
</dbReference>
<dbReference type="InterPro" id="IPR000182">
    <property type="entry name" value="GNAT_dom"/>
</dbReference>
<evidence type="ECO:0000259" key="1">
    <source>
        <dbReference type="PROSITE" id="PS51186"/>
    </source>
</evidence>
<evidence type="ECO:0000313" key="3">
    <source>
        <dbReference type="Proteomes" id="UP001596241"/>
    </source>
</evidence>
<keyword evidence="2" id="KW-0808">Transferase</keyword>
<feature type="domain" description="N-acetyltransferase" evidence="1">
    <location>
        <begin position="21"/>
        <end position="163"/>
    </location>
</feature>
<dbReference type="GO" id="GO:0016746">
    <property type="term" value="F:acyltransferase activity"/>
    <property type="evidence" value="ECO:0007669"/>
    <property type="project" value="UniProtKB-KW"/>
</dbReference>
<keyword evidence="3" id="KW-1185">Reference proteome</keyword>
<proteinExistence type="predicted"/>
<dbReference type="PANTHER" id="PTHR37817">
    <property type="entry name" value="N-ACETYLTRANSFERASE EIS"/>
    <property type="match status" value="1"/>
</dbReference>
<organism evidence="2 3">
    <name type="scientific">Streptomyces ramulosus</name>
    <dbReference type="NCBI Taxonomy" id="47762"/>
    <lineage>
        <taxon>Bacteria</taxon>
        <taxon>Bacillati</taxon>
        <taxon>Actinomycetota</taxon>
        <taxon>Actinomycetes</taxon>
        <taxon>Kitasatosporales</taxon>
        <taxon>Streptomycetaceae</taxon>
        <taxon>Streptomyces</taxon>
    </lineage>
</organism>
<dbReference type="Proteomes" id="UP001596241">
    <property type="component" value="Unassembled WGS sequence"/>
</dbReference>
<dbReference type="RefSeq" id="WP_345087200.1">
    <property type="nucleotide sequence ID" value="NZ_BAAAWG010000013.1"/>
</dbReference>
<protein>
    <submittedName>
        <fullName evidence="2">GNAT family N-acetyltransferase</fullName>
        <ecNumber evidence="2">2.3.1.-</ecNumber>
    </submittedName>
</protein>
<dbReference type="PROSITE" id="PS51186">
    <property type="entry name" value="GNAT"/>
    <property type="match status" value="1"/>
</dbReference>
<sequence>MLHDPSGTSPGPVSSPGFRTTALEQYTPADLRGISGDDPDPFEVAHLGLTWRPKEHHFGVVQGERMVAHAGWVDLPVRVDGTRMQVAGLGGVIVAPGLRGHGLARRVVSAAAAHAAEQGFGLALLFCREDRVPVYTKMGWTRLTAEVEAEQPGGTRTMPLPAMWLSLGGDASWPHGRVSLLSLPM</sequence>
<dbReference type="PANTHER" id="PTHR37817:SF1">
    <property type="entry name" value="N-ACETYLTRANSFERASE EIS"/>
    <property type="match status" value="1"/>
</dbReference>
<gene>
    <name evidence="2" type="ORF">ACFP3M_04840</name>
</gene>
<comment type="caution">
    <text evidence="2">The sequence shown here is derived from an EMBL/GenBank/DDBJ whole genome shotgun (WGS) entry which is preliminary data.</text>
</comment>
<keyword evidence="2" id="KW-0012">Acyltransferase</keyword>
<evidence type="ECO:0000313" key="2">
    <source>
        <dbReference type="EMBL" id="MFC5892141.1"/>
    </source>
</evidence>
<dbReference type="EC" id="2.3.1.-" evidence="2"/>
<reference evidence="3" key="1">
    <citation type="journal article" date="2019" name="Int. J. Syst. Evol. Microbiol.">
        <title>The Global Catalogue of Microorganisms (GCM) 10K type strain sequencing project: providing services to taxonomists for standard genome sequencing and annotation.</title>
        <authorList>
            <consortium name="The Broad Institute Genomics Platform"/>
            <consortium name="The Broad Institute Genome Sequencing Center for Infectious Disease"/>
            <person name="Wu L."/>
            <person name="Ma J."/>
        </authorList>
    </citation>
    <scope>NUCLEOTIDE SEQUENCE [LARGE SCALE GENOMIC DNA]</scope>
    <source>
        <strain evidence="3">CGMCC 1.15809</strain>
    </source>
</reference>
<accession>A0ABW1FCF5</accession>
<dbReference type="SUPFAM" id="SSF55729">
    <property type="entry name" value="Acyl-CoA N-acyltransferases (Nat)"/>
    <property type="match status" value="1"/>
</dbReference>